<dbReference type="AlphaFoldDB" id="A0A7Z0ILU8"/>
<feature type="compositionally biased region" description="Pro residues" evidence="4">
    <location>
        <begin position="106"/>
        <end position="115"/>
    </location>
</feature>
<dbReference type="Gene3D" id="2.40.10.10">
    <property type="entry name" value="Trypsin-like serine proteases"/>
    <property type="match status" value="2"/>
</dbReference>
<feature type="compositionally biased region" description="Pro residues" evidence="4">
    <location>
        <begin position="1"/>
        <end position="28"/>
    </location>
</feature>
<organism evidence="6 7">
    <name type="scientific">Naumannella cuiyingiana</name>
    <dbReference type="NCBI Taxonomy" id="1347891"/>
    <lineage>
        <taxon>Bacteria</taxon>
        <taxon>Bacillati</taxon>
        <taxon>Actinomycetota</taxon>
        <taxon>Actinomycetes</taxon>
        <taxon>Propionibacteriales</taxon>
        <taxon>Propionibacteriaceae</taxon>
        <taxon>Naumannella</taxon>
    </lineage>
</organism>
<dbReference type="PROSITE" id="PS50106">
    <property type="entry name" value="PDZ"/>
    <property type="match status" value="1"/>
</dbReference>
<dbReference type="GO" id="GO:0004252">
    <property type="term" value="F:serine-type endopeptidase activity"/>
    <property type="evidence" value="ECO:0007669"/>
    <property type="project" value="InterPro"/>
</dbReference>
<dbReference type="InterPro" id="IPR043504">
    <property type="entry name" value="Peptidase_S1_PA_chymotrypsin"/>
</dbReference>
<feature type="region of interest" description="Disordered" evidence="4">
    <location>
        <begin position="94"/>
        <end position="116"/>
    </location>
</feature>
<feature type="domain" description="PDZ" evidence="5">
    <location>
        <begin position="327"/>
        <end position="408"/>
    </location>
</feature>
<feature type="region of interest" description="Disordered" evidence="4">
    <location>
        <begin position="1"/>
        <end position="57"/>
    </location>
</feature>
<evidence type="ECO:0000259" key="5">
    <source>
        <dbReference type="PROSITE" id="PS50106"/>
    </source>
</evidence>
<evidence type="ECO:0000256" key="1">
    <source>
        <dbReference type="ARBA" id="ARBA00010541"/>
    </source>
</evidence>
<dbReference type="Pfam" id="PF13180">
    <property type="entry name" value="PDZ_2"/>
    <property type="match status" value="1"/>
</dbReference>
<protein>
    <submittedName>
        <fullName evidence="6">Putative serine protease PepD</fullName>
        <ecNumber evidence="6">3.4.21.-</ecNumber>
    </submittedName>
</protein>
<keyword evidence="3 6" id="KW-0378">Hydrolase</keyword>
<dbReference type="EC" id="3.4.21.-" evidence="6"/>
<evidence type="ECO:0000256" key="2">
    <source>
        <dbReference type="ARBA" id="ARBA00022670"/>
    </source>
</evidence>
<evidence type="ECO:0000313" key="6">
    <source>
        <dbReference type="EMBL" id="NYI71958.1"/>
    </source>
</evidence>
<keyword evidence="2 6" id="KW-0645">Protease</keyword>
<dbReference type="PRINTS" id="PR00834">
    <property type="entry name" value="PROTEASES2C"/>
</dbReference>
<dbReference type="SUPFAM" id="SSF50494">
    <property type="entry name" value="Trypsin-like serine proteases"/>
    <property type="match status" value="1"/>
</dbReference>
<dbReference type="Pfam" id="PF13365">
    <property type="entry name" value="Trypsin_2"/>
    <property type="match status" value="1"/>
</dbReference>
<name>A0A7Z0ILU8_9ACTN</name>
<accession>A0A7Z0ILU8</accession>
<feature type="compositionally biased region" description="Low complexity" evidence="4">
    <location>
        <begin position="94"/>
        <end position="105"/>
    </location>
</feature>
<dbReference type="PANTHER" id="PTHR43343">
    <property type="entry name" value="PEPTIDASE S12"/>
    <property type="match status" value="1"/>
</dbReference>
<feature type="compositionally biased region" description="Low complexity" evidence="4">
    <location>
        <begin position="39"/>
        <end position="57"/>
    </location>
</feature>
<evidence type="ECO:0000313" key="7">
    <source>
        <dbReference type="Proteomes" id="UP000527616"/>
    </source>
</evidence>
<dbReference type="RefSeq" id="WP_179445718.1">
    <property type="nucleotide sequence ID" value="NZ_JACBZS010000001.1"/>
</dbReference>
<dbReference type="InterPro" id="IPR001478">
    <property type="entry name" value="PDZ"/>
</dbReference>
<dbReference type="Proteomes" id="UP000527616">
    <property type="component" value="Unassembled WGS sequence"/>
</dbReference>
<dbReference type="EMBL" id="JACBZS010000001">
    <property type="protein sequence ID" value="NYI71958.1"/>
    <property type="molecule type" value="Genomic_DNA"/>
</dbReference>
<keyword evidence="7" id="KW-1185">Reference proteome</keyword>
<dbReference type="InterPro" id="IPR051201">
    <property type="entry name" value="Chloro_Bact_Ser_Proteases"/>
</dbReference>
<evidence type="ECO:0000256" key="4">
    <source>
        <dbReference type="SAM" id="MobiDB-lite"/>
    </source>
</evidence>
<dbReference type="SUPFAM" id="SSF50156">
    <property type="entry name" value="PDZ domain-like"/>
    <property type="match status" value="1"/>
</dbReference>
<comment type="caution">
    <text evidence="6">The sequence shown here is derived from an EMBL/GenBank/DDBJ whole genome shotgun (WGS) entry which is preliminary data.</text>
</comment>
<reference evidence="6 7" key="1">
    <citation type="submission" date="2020-07" db="EMBL/GenBank/DDBJ databases">
        <title>Sequencing the genomes of 1000 actinobacteria strains.</title>
        <authorList>
            <person name="Klenk H.-P."/>
        </authorList>
    </citation>
    <scope>NUCLEOTIDE SEQUENCE [LARGE SCALE GENOMIC DNA]</scope>
    <source>
        <strain evidence="6 7">DSM 103164</strain>
    </source>
</reference>
<dbReference type="InterPro" id="IPR009003">
    <property type="entry name" value="Peptidase_S1_PA"/>
</dbReference>
<gene>
    <name evidence="6" type="ORF">GGQ54_002518</name>
</gene>
<proteinExistence type="inferred from homology"/>
<evidence type="ECO:0000256" key="3">
    <source>
        <dbReference type="ARBA" id="ARBA00022801"/>
    </source>
</evidence>
<dbReference type="InterPro" id="IPR036034">
    <property type="entry name" value="PDZ_sf"/>
</dbReference>
<sequence length="419" mass="41240">MSQPPPGPPGPYQQPAWRPPAPTGPGPRPDLSAGHRPDTTPGAATRWAPPTAAPRAASARTGRAVLATAIVTALVVGSAAGAGGAWWGARTAADQQTVQPALQPAPQEPVPPPAEPGSVTDIAGRILPSTVVIELGSGGTGSGFVIDEQGLIMTNNHVIAGARGGNIEVVFDDGSRAQASVVGGSPSYDIAVIRVDERPEGGLKAVNLGDPRSVRVGDGVIAVGAPLGLGGSVTSGIVSAVDRPVAVGGGEGGNGSGEGQAYLDAIQTDAAINPGNSGGPLVDTAGRVIGVNSAILSLGGGGERQGGSIGVGFAIPINQASAIADELIRTGRSSYPVIGAQVQTADDGSGVVLSTVTAGGPAADAGLSSGDVVTTVDGRPVTEMVELIVRVRSKRPGEQIVLGVKGRGDVSVTLGAVRE</sequence>
<dbReference type="PANTHER" id="PTHR43343:SF3">
    <property type="entry name" value="PROTEASE DO-LIKE 8, CHLOROPLASTIC"/>
    <property type="match status" value="1"/>
</dbReference>
<dbReference type="Gene3D" id="2.30.42.10">
    <property type="match status" value="1"/>
</dbReference>
<dbReference type="GO" id="GO:0006508">
    <property type="term" value="P:proteolysis"/>
    <property type="evidence" value="ECO:0007669"/>
    <property type="project" value="UniProtKB-KW"/>
</dbReference>
<comment type="similarity">
    <text evidence="1">Belongs to the peptidase S1C family.</text>
</comment>
<dbReference type="SMART" id="SM00228">
    <property type="entry name" value="PDZ"/>
    <property type="match status" value="1"/>
</dbReference>
<dbReference type="InterPro" id="IPR001940">
    <property type="entry name" value="Peptidase_S1C"/>
</dbReference>